<feature type="non-terminal residue" evidence="1">
    <location>
        <position position="58"/>
    </location>
</feature>
<protein>
    <submittedName>
        <fullName evidence="1">Uncharacterized protein</fullName>
    </submittedName>
</protein>
<evidence type="ECO:0000313" key="1">
    <source>
        <dbReference type="EMBL" id="KNC71788.1"/>
    </source>
</evidence>
<dbReference type="AlphaFoldDB" id="A0A0L0F6K7"/>
<sequence>MLGQIIEQLDRRLRRAVLIIPIWQKAIWWPHIIRHGKDLTILEPGAVHYPVSVANELK</sequence>
<accession>A0A0L0F6K7</accession>
<dbReference type="EMBL" id="KQ248125">
    <property type="protein sequence ID" value="KNC71788.1"/>
    <property type="molecule type" value="Genomic_DNA"/>
</dbReference>
<gene>
    <name evidence="1" type="ORF">SARC_15670</name>
</gene>
<keyword evidence="2" id="KW-1185">Reference proteome</keyword>
<evidence type="ECO:0000313" key="2">
    <source>
        <dbReference type="Proteomes" id="UP000054560"/>
    </source>
</evidence>
<dbReference type="GeneID" id="25916174"/>
<proteinExistence type="predicted"/>
<dbReference type="Proteomes" id="UP000054560">
    <property type="component" value="Unassembled WGS sequence"/>
</dbReference>
<reference evidence="1 2" key="1">
    <citation type="submission" date="2011-02" db="EMBL/GenBank/DDBJ databases">
        <title>The Genome Sequence of Sphaeroforma arctica JP610.</title>
        <authorList>
            <consortium name="The Broad Institute Genome Sequencing Platform"/>
            <person name="Russ C."/>
            <person name="Cuomo C."/>
            <person name="Young S.K."/>
            <person name="Zeng Q."/>
            <person name="Gargeya S."/>
            <person name="Alvarado L."/>
            <person name="Berlin A."/>
            <person name="Chapman S.B."/>
            <person name="Chen Z."/>
            <person name="Freedman E."/>
            <person name="Gellesch M."/>
            <person name="Goldberg J."/>
            <person name="Griggs A."/>
            <person name="Gujja S."/>
            <person name="Heilman E."/>
            <person name="Heiman D."/>
            <person name="Howarth C."/>
            <person name="Mehta T."/>
            <person name="Neiman D."/>
            <person name="Pearson M."/>
            <person name="Roberts A."/>
            <person name="Saif S."/>
            <person name="Shea T."/>
            <person name="Shenoy N."/>
            <person name="Sisk P."/>
            <person name="Stolte C."/>
            <person name="Sykes S."/>
            <person name="White J."/>
            <person name="Yandava C."/>
            <person name="Burger G."/>
            <person name="Gray M.W."/>
            <person name="Holland P.W.H."/>
            <person name="King N."/>
            <person name="Lang F.B.F."/>
            <person name="Roger A.J."/>
            <person name="Ruiz-Trillo I."/>
            <person name="Haas B."/>
            <person name="Nusbaum C."/>
            <person name="Birren B."/>
        </authorList>
    </citation>
    <scope>NUCLEOTIDE SEQUENCE [LARGE SCALE GENOMIC DNA]</scope>
    <source>
        <strain evidence="1 2">JP610</strain>
    </source>
</reference>
<name>A0A0L0F6K7_9EUKA</name>
<organism evidence="1 2">
    <name type="scientific">Sphaeroforma arctica JP610</name>
    <dbReference type="NCBI Taxonomy" id="667725"/>
    <lineage>
        <taxon>Eukaryota</taxon>
        <taxon>Ichthyosporea</taxon>
        <taxon>Ichthyophonida</taxon>
        <taxon>Sphaeroforma</taxon>
    </lineage>
</organism>
<dbReference type="RefSeq" id="XP_014145690.1">
    <property type="nucleotide sequence ID" value="XM_014290215.1"/>
</dbReference>